<dbReference type="KEGG" id="vcop:MM50RIKEN_21090"/>
<dbReference type="AlphaFoldDB" id="A0A810Q9I1"/>
<sequence length="67" mass="7555">MKYLSITQTAERWGISTRRIQILCSEGRVPGAIRIGSVWGIPEDAEKPADARIKNGKYIKKPVENEK</sequence>
<dbReference type="Proteomes" id="UP000681035">
    <property type="component" value="Chromosome"/>
</dbReference>
<name>A0A810Q9I1_9FIRM</name>
<dbReference type="EMBL" id="AP023418">
    <property type="protein sequence ID" value="BCK82346.1"/>
    <property type="molecule type" value="Genomic_DNA"/>
</dbReference>
<proteinExistence type="predicted"/>
<dbReference type="RefSeq" id="WP_213540895.1">
    <property type="nucleotide sequence ID" value="NZ_AP023418.1"/>
</dbReference>
<keyword evidence="2" id="KW-1185">Reference proteome</keyword>
<evidence type="ECO:0000313" key="1">
    <source>
        <dbReference type="EMBL" id="BCK82346.1"/>
    </source>
</evidence>
<reference evidence="1" key="1">
    <citation type="submission" date="2020-09" db="EMBL/GenBank/DDBJ databases">
        <title>New species isolated from human feces.</title>
        <authorList>
            <person name="Kitahara M."/>
            <person name="Shigeno Y."/>
            <person name="Shime M."/>
            <person name="Matsumoto Y."/>
            <person name="Nakamura S."/>
            <person name="Motooka D."/>
            <person name="Fukuoka S."/>
            <person name="Nishikawa H."/>
            <person name="Benno Y."/>
        </authorList>
    </citation>
    <scope>NUCLEOTIDE SEQUENCE</scope>
    <source>
        <strain evidence="1">MM50</strain>
    </source>
</reference>
<gene>
    <name evidence="1" type="ORF">MM50RIKEN_21090</name>
</gene>
<accession>A0A810Q9I1</accession>
<evidence type="ECO:0000313" key="2">
    <source>
        <dbReference type="Proteomes" id="UP000681035"/>
    </source>
</evidence>
<evidence type="ECO:0008006" key="3">
    <source>
        <dbReference type="Google" id="ProtNLM"/>
    </source>
</evidence>
<protein>
    <recommendedName>
        <fullName evidence="3">DNA-binding protein</fullName>
    </recommendedName>
</protein>
<organism evidence="1 2">
    <name type="scientific">Vescimonas coprocola</name>
    <dbReference type="NCBI Taxonomy" id="2714355"/>
    <lineage>
        <taxon>Bacteria</taxon>
        <taxon>Bacillati</taxon>
        <taxon>Bacillota</taxon>
        <taxon>Clostridia</taxon>
        <taxon>Eubacteriales</taxon>
        <taxon>Oscillospiraceae</taxon>
        <taxon>Vescimonas</taxon>
    </lineage>
</organism>